<dbReference type="PROSITE" id="PS00018">
    <property type="entry name" value="EF_HAND_1"/>
    <property type="match status" value="2"/>
</dbReference>
<feature type="region of interest" description="Disordered" evidence="6">
    <location>
        <begin position="1"/>
        <end position="59"/>
    </location>
</feature>
<comment type="subcellular location">
    <subcellularLocation>
        <location evidence="1">Cytoplasm</location>
    </subcellularLocation>
</comment>
<name>A0A9N9ESQ5_9GLOM</name>
<evidence type="ECO:0000256" key="3">
    <source>
        <dbReference type="ARBA" id="ARBA00022723"/>
    </source>
</evidence>
<dbReference type="GO" id="GO:0048306">
    <property type="term" value="F:calcium-dependent protein binding"/>
    <property type="evidence" value="ECO:0007669"/>
    <property type="project" value="UniProtKB-ARBA"/>
</dbReference>
<organism evidence="8 9">
    <name type="scientific">Cetraspora pellucida</name>
    <dbReference type="NCBI Taxonomy" id="1433469"/>
    <lineage>
        <taxon>Eukaryota</taxon>
        <taxon>Fungi</taxon>
        <taxon>Fungi incertae sedis</taxon>
        <taxon>Mucoromycota</taxon>
        <taxon>Glomeromycotina</taxon>
        <taxon>Glomeromycetes</taxon>
        <taxon>Diversisporales</taxon>
        <taxon>Gigasporaceae</taxon>
        <taxon>Cetraspora</taxon>
    </lineage>
</organism>
<dbReference type="Proteomes" id="UP000789759">
    <property type="component" value="Unassembled WGS sequence"/>
</dbReference>
<keyword evidence="5" id="KW-0106">Calcium</keyword>
<feature type="domain" description="EF-hand" evidence="7">
    <location>
        <begin position="62"/>
        <end position="97"/>
    </location>
</feature>
<keyword evidence="3" id="KW-0479">Metal-binding</keyword>
<dbReference type="SUPFAM" id="SSF47473">
    <property type="entry name" value="EF-hand"/>
    <property type="match status" value="1"/>
</dbReference>
<dbReference type="InterPro" id="IPR011992">
    <property type="entry name" value="EF-hand-dom_pair"/>
</dbReference>
<dbReference type="EMBL" id="CAJVQA010010096">
    <property type="protein sequence ID" value="CAG8693048.1"/>
    <property type="molecule type" value="Genomic_DNA"/>
</dbReference>
<dbReference type="GO" id="GO:0005737">
    <property type="term" value="C:cytoplasm"/>
    <property type="evidence" value="ECO:0007669"/>
    <property type="project" value="UniProtKB-SubCell"/>
</dbReference>
<keyword evidence="2" id="KW-0963">Cytoplasm</keyword>
<comment type="caution">
    <text evidence="8">The sequence shown here is derived from an EMBL/GenBank/DDBJ whole genome shotgun (WGS) entry which is preliminary data.</text>
</comment>
<dbReference type="InterPro" id="IPR051426">
    <property type="entry name" value="Peflin/Sorcin_CaBP"/>
</dbReference>
<evidence type="ECO:0000256" key="1">
    <source>
        <dbReference type="ARBA" id="ARBA00004496"/>
    </source>
</evidence>
<evidence type="ECO:0000313" key="9">
    <source>
        <dbReference type="Proteomes" id="UP000789759"/>
    </source>
</evidence>
<dbReference type="PROSITE" id="PS50222">
    <property type="entry name" value="EF_HAND_2"/>
    <property type="match status" value="2"/>
</dbReference>
<reference evidence="8" key="1">
    <citation type="submission" date="2021-06" db="EMBL/GenBank/DDBJ databases">
        <authorList>
            <person name="Kallberg Y."/>
            <person name="Tangrot J."/>
            <person name="Rosling A."/>
        </authorList>
    </citation>
    <scope>NUCLEOTIDE SEQUENCE</scope>
    <source>
        <strain evidence="8">FL966</strain>
    </source>
</reference>
<accession>A0A9N9ESQ5</accession>
<dbReference type="InterPro" id="IPR002048">
    <property type="entry name" value="EF_hand_dom"/>
</dbReference>
<evidence type="ECO:0000313" key="8">
    <source>
        <dbReference type="EMBL" id="CAG8693048.1"/>
    </source>
</evidence>
<keyword evidence="4" id="KW-0677">Repeat</keyword>
<dbReference type="InterPro" id="IPR018247">
    <property type="entry name" value="EF_Hand_1_Ca_BS"/>
</dbReference>
<sequence length="240" mass="27378">MSYYNQQVYGRPPPQGGYVPQTPSNPGPPLPPRQGSQPPPTSGTPPQYNQPPLSGQPYLPPGADPQLYTWFQAVDTDKSGTLTTEELQRALINGDWSPFNIETVRLMMNMFDSDNSGTINFSEFVGLWRYIQDWRKCFQKFDVDGSGTINFQELKTALKTFGYNLSDNFIHLLLKKYDKYGRGDVTFDNFVQSCVTIKTLTDAFRRYDTDNDGWILINYEQGWSLTTDKYFGGHDFILSK</sequence>
<protein>
    <submittedName>
        <fullName evidence="8">6194_t:CDS:1</fullName>
    </submittedName>
</protein>
<keyword evidence="9" id="KW-1185">Reference proteome</keyword>
<dbReference type="OrthoDB" id="186625at2759"/>
<feature type="compositionally biased region" description="Pro residues" evidence="6">
    <location>
        <begin position="23"/>
        <end position="43"/>
    </location>
</feature>
<evidence type="ECO:0000259" key="7">
    <source>
        <dbReference type="PROSITE" id="PS50222"/>
    </source>
</evidence>
<evidence type="ECO:0000256" key="4">
    <source>
        <dbReference type="ARBA" id="ARBA00022737"/>
    </source>
</evidence>
<feature type="domain" description="EF-hand" evidence="7">
    <location>
        <begin position="129"/>
        <end position="164"/>
    </location>
</feature>
<dbReference type="Gene3D" id="1.10.238.10">
    <property type="entry name" value="EF-hand"/>
    <property type="match status" value="1"/>
</dbReference>
<gene>
    <name evidence="8" type="ORF">CPELLU_LOCUS11406</name>
</gene>
<dbReference type="FunFam" id="1.10.238.10:FF:000001">
    <property type="entry name" value="Calmodulin 1"/>
    <property type="match status" value="1"/>
</dbReference>
<dbReference type="CDD" id="cd16180">
    <property type="entry name" value="EFh_PEF_Group_I"/>
    <property type="match status" value="1"/>
</dbReference>
<evidence type="ECO:0000256" key="2">
    <source>
        <dbReference type="ARBA" id="ARBA00022490"/>
    </source>
</evidence>
<evidence type="ECO:0000256" key="6">
    <source>
        <dbReference type="SAM" id="MobiDB-lite"/>
    </source>
</evidence>
<dbReference type="SMART" id="SM00054">
    <property type="entry name" value="EFh"/>
    <property type="match status" value="3"/>
</dbReference>
<dbReference type="GO" id="GO:0005509">
    <property type="term" value="F:calcium ion binding"/>
    <property type="evidence" value="ECO:0007669"/>
    <property type="project" value="InterPro"/>
</dbReference>
<proteinExistence type="predicted"/>
<dbReference type="AlphaFoldDB" id="A0A9N9ESQ5"/>
<dbReference type="Pfam" id="PF13499">
    <property type="entry name" value="EF-hand_7"/>
    <property type="match status" value="2"/>
</dbReference>
<dbReference type="PANTHER" id="PTHR46212">
    <property type="entry name" value="PEFLIN"/>
    <property type="match status" value="1"/>
</dbReference>
<dbReference type="PANTHER" id="PTHR46212:SF3">
    <property type="entry name" value="GH27120P"/>
    <property type="match status" value="1"/>
</dbReference>
<evidence type="ECO:0000256" key="5">
    <source>
        <dbReference type="ARBA" id="ARBA00022837"/>
    </source>
</evidence>